<dbReference type="EMBL" id="JAGSPJ010000008">
    <property type="protein sequence ID" value="MBR7801735.1"/>
    <property type="molecule type" value="Genomic_DNA"/>
</dbReference>
<keyword evidence="7" id="KW-1185">Reference proteome</keyword>
<dbReference type="PANTHER" id="PTHR30118:SF15">
    <property type="entry name" value="TRANSCRIPTIONAL REGULATORY PROTEIN"/>
    <property type="match status" value="1"/>
</dbReference>
<dbReference type="PANTHER" id="PTHR30118">
    <property type="entry name" value="HTH-TYPE TRANSCRIPTIONAL REGULATOR LEUO-RELATED"/>
    <property type="match status" value="1"/>
</dbReference>
<sequence>MIEAKDIDLNLLVVFQEVFQERQISTVARKLNLSQPAVSNALARLRKTFNDPLFVRTSHGMQPTPLAQQLAEPVAAALVSITKALNQHDTFDSARSQRNFTIAMTDVGEMYFMPILIEQCRLLAPQIHLATVRANSIDLMAEMETGRIDLALGAFDEISGALYHRRLFQQEYVCLYRQHHPTMREGMNAKDFVQTPHLVVSTKESPYDKIHQAMEKAGMIARASFTVPHFASVPYIVSTTDLIAIVPQKLASSAAAPFRLQYCKPPLKLPSLQTNIFWHRRFAQDEGNQWLRQLLVRCFSDTNGSE</sequence>
<evidence type="ECO:0000313" key="7">
    <source>
        <dbReference type="Proteomes" id="UP000678545"/>
    </source>
</evidence>
<dbReference type="GO" id="GO:0003700">
    <property type="term" value="F:DNA-binding transcription factor activity"/>
    <property type="evidence" value="ECO:0007669"/>
    <property type="project" value="InterPro"/>
</dbReference>
<evidence type="ECO:0000256" key="3">
    <source>
        <dbReference type="ARBA" id="ARBA00023125"/>
    </source>
</evidence>
<dbReference type="Gene3D" id="3.40.190.10">
    <property type="entry name" value="Periplasmic binding protein-like II"/>
    <property type="match status" value="2"/>
</dbReference>
<dbReference type="Gene3D" id="1.10.10.10">
    <property type="entry name" value="Winged helix-like DNA-binding domain superfamily/Winged helix DNA-binding domain"/>
    <property type="match status" value="1"/>
</dbReference>
<dbReference type="InterPro" id="IPR036388">
    <property type="entry name" value="WH-like_DNA-bd_sf"/>
</dbReference>
<comment type="similarity">
    <text evidence="1">Belongs to the LysR transcriptional regulatory family.</text>
</comment>
<keyword evidence="4" id="KW-0804">Transcription</keyword>
<dbReference type="CDD" id="cd08459">
    <property type="entry name" value="PBP2_DntR_NahR_LinR_like"/>
    <property type="match status" value="1"/>
</dbReference>
<feature type="domain" description="HTH lysR-type" evidence="5">
    <location>
        <begin position="7"/>
        <end position="64"/>
    </location>
</feature>
<dbReference type="SUPFAM" id="SSF53850">
    <property type="entry name" value="Periplasmic binding protein-like II"/>
    <property type="match status" value="1"/>
</dbReference>
<name>A0A941II97_9BURK</name>
<dbReference type="Pfam" id="PF00126">
    <property type="entry name" value="HTH_1"/>
    <property type="match status" value="1"/>
</dbReference>
<dbReference type="InterPro" id="IPR036390">
    <property type="entry name" value="WH_DNA-bd_sf"/>
</dbReference>
<dbReference type="AlphaFoldDB" id="A0A941II97"/>
<keyword evidence="3" id="KW-0238">DNA-binding</keyword>
<dbReference type="InterPro" id="IPR050389">
    <property type="entry name" value="LysR-type_TF"/>
</dbReference>
<evidence type="ECO:0000256" key="1">
    <source>
        <dbReference type="ARBA" id="ARBA00009437"/>
    </source>
</evidence>
<dbReference type="InterPro" id="IPR005119">
    <property type="entry name" value="LysR_subst-bd"/>
</dbReference>
<dbReference type="GO" id="GO:0003677">
    <property type="term" value="F:DNA binding"/>
    <property type="evidence" value="ECO:0007669"/>
    <property type="project" value="UniProtKB-KW"/>
</dbReference>
<dbReference type="InterPro" id="IPR000847">
    <property type="entry name" value="LysR_HTH_N"/>
</dbReference>
<protein>
    <submittedName>
        <fullName evidence="6">LysR family transcriptional regulator</fullName>
    </submittedName>
</protein>
<dbReference type="SUPFAM" id="SSF46785">
    <property type="entry name" value="Winged helix' DNA-binding domain"/>
    <property type="match status" value="1"/>
</dbReference>
<evidence type="ECO:0000256" key="2">
    <source>
        <dbReference type="ARBA" id="ARBA00023015"/>
    </source>
</evidence>
<dbReference type="Proteomes" id="UP000678545">
    <property type="component" value="Unassembled WGS sequence"/>
</dbReference>
<accession>A0A941II97</accession>
<keyword evidence="2" id="KW-0805">Transcription regulation</keyword>
<gene>
    <name evidence="6" type="ORF">KDM90_17105</name>
</gene>
<organism evidence="6 7">
    <name type="scientific">Undibacterium fentianense</name>
    <dbReference type="NCBI Taxonomy" id="2828728"/>
    <lineage>
        <taxon>Bacteria</taxon>
        <taxon>Pseudomonadati</taxon>
        <taxon>Pseudomonadota</taxon>
        <taxon>Betaproteobacteria</taxon>
        <taxon>Burkholderiales</taxon>
        <taxon>Oxalobacteraceae</taxon>
        <taxon>Undibacterium</taxon>
    </lineage>
</organism>
<dbReference type="PROSITE" id="PS50931">
    <property type="entry name" value="HTH_LYSR"/>
    <property type="match status" value="1"/>
</dbReference>
<proteinExistence type="inferred from homology"/>
<evidence type="ECO:0000259" key="5">
    <source>
        <dbReference type="PROSITE" id="PS50931"/>
    </source>
</evidence>
<evidence type="ECO:0000256" key="4">
    <source>
        <dbReference type="ARBA" id="ARBA00023163"/>
    </source>
</evidence>
<reference evidence="6" key="1">
    <citation type="submission" date="2021-04" db="EMBL/GenBank/DDBJ databases">
        <title>novel species isolated from subtropical streams in China.</title>
        <authorList>
            <person name="Lu H."/>
        </authorList>
    </citation>
    <scope>NUCLEOTIDE SEQUENCE</scope>
    <source>
        <strain evidence="6">FT137W</strain>
    </source>
</reference>
<evidence type="ECO:0000313" key="6">
    <source>
        <dbReference type="EMBL" id="MBR7801735.1"/>
    </source>
</evidence>
<dbReference type="PRINTS" id="PR00039">
    <property type="entry name" value="HTHLYSR"/>
</dbReference>
<comment type="caution">
    <text evidence="6">The sequence shown here is derived from an EMBL/GenBank/DDBJ whole genome shotgun (WGS) entry which is preliminary data.</text>
</comment>
<dbReference type="Pfam" id="PF03466">
    <property type="entry name" value="LysR_substrate"/>
    <property type="match status" value="1"/>
</dbReference>